<evidence type="ECO:0000256" key="5">
    <source>
        <dbReference type="NCBIfam" id="TIGR01080"/>
    </source>
</evidence>
<name>A0A2R6AW08_9ARCH</name>
<evidence type="ECO:0000313" key="9">
    <source>
        <dbReference type="Proteomes" id="UP000240322"/>
    </source>
</evidence>
<dbReference type="InterPro" id="IPR014722">
    <property type="entry name" value="Rib_uL2_dom2"/>
</dbReference>
<sequence length="179" mass="19524">MSFSSNRYKQRKRLYNASWSSAIKLMSVPLSKDLKARLKIKSIPVRANDTVKIVSGGFKGRSGKVARTDVKRRLVYVEGITGKAQKGKTKLVGIHVSNLLLTRLDLSDKYRKLILQRKGVSPELLEKEPEIGVVEAPAAGEPETESVKSETTSPGETVSQTEAVGGKPTEEKKEAEGGS</sequence>
<dbReference type="Proteomes" id="UP000240322">
    <property type="component" value="Unassembled WGS sequence"/>
</dbReference>
<dbReference type="InterPro" id="IPR005824">
    <property type="entry name" value="KOW"/>
</dbReference>
<evidence type="ECO:0000259" key="7">
    <source>
        <dbReference type="SMART" id="SM00739"/>
    </source>
</evidence>
<dbReference type="InterPro" id="IPR041988">
    <property type="entry name" value="Ribosomal_uL24_KOW"/>
</dbReference>
<dbReference type="InterPro" id="IPR008991">
    <property type="entry name" value="Translation_prot_SH3-like_sf"/>
</dbReference>
<accession>A0A2R6AW08</accession>
<keyword evidence="2 8" id="KW-0689">Ribosomal protein</keyword>
<evidence type="ECO:0000313" key="8">
    <source>
        <dbReference type="EMBL" id="PSN90518.1"/>
    </source>
</evidence>
<dbReference type="PANTHER" id="PTHR11143">
    <property type="entry name" value="60S RIBOSOMAL PROTEIN L26 FAMILY MEMBER"/>
    <property type="match status" value="1"/>
</dbReference>
<dbReference type="PROSITE" id="PS01108">
    <property type="entry name" value="RIBOSOMAL_L24"/>
    <property type="match status" value="1"/>
</dbReference>
<dbReference type="InterPro" id="IPR005825">
    <property type="entry name" value="Ribosomal_uL24_CS"/>
</dbReference>
<evidence type="ECO:0000256" key="3">
    <source>
        <dbReference type="ARBA" id="ARBA00023274"/>
    </source>
</evidence>
<evidence type="ECO:0000256" key="4">
    <source>
        <dbReference type="ARBA" id="ARBA00035478"/>
    </source>
</evidence>
<dbReference type="EMBL" id="NEXE01000057">
    <property type="protein sequence ID" value="PSN90518.1"/>
    <property type="molecule type" value="Genomic_DNA"/>
</dbReference>
<dbReference type="Gene3D" id="2.30.30.30">
    <property type="match status" value="1"/>
</dbReference>
<organism evidence="8 9">
    <name type="scientific">Candidatus Marsarchaeota G2 archaeon OSP_D</name>
    <dbReference type="NCBI Taxonomy" id="1978157"/>
    <lineage>
        <taxon>Archaea</taxon>
        <taxon>Candidatus Marsarchaeota</taxon>
        <taxon>Candidatus Marsarchaeota group 2</taxon>
    </lineage>
</organism>
<evidence type="ECO:0000256" key="2">
    <source>
        <dbReference type="ARBA" id="ARBA00022980"/>
    </source>
</evidence>
<dbReference type="GO" id="GO:0006412">
    <property type="term" value="P:translation"/>
    <property type="evidence" value="ECO:0007669"/>
    <property type="project" value="UniProtKB-UniRule"/>
</dbReference>
<dbReference type="GO" id="GO:0003723">
    <property type="term" value="F:RNA binding"/>
    <property type="evidence" value="ECO:0007669"/>
    <property type="project" value="InterPro"/>
</dbReference>
<dbReference type="CDD" id="cd06089">
    <property type="entry name" value="KOW_RPL26"/>
    <property type="match status" value="1"/>
</dbReference>
<feature type="region of interest" description="Disordered" evidence="6">
    <location>
        <begin position="130"/>
        <end position="179"/>
    </location>
</feature>
<protein>
    <recommendedName>
        <fullName evidence="4 5">50S ribosomal protein L24</fullName>
    </recommendedName>
</protein>
<evidence type="ECO:0000256" key="6">
    <source>
        <dbReference type="SAM" id="MobiDB-lite"/>
    </source>
</evidence>
<evidence type="ECO:0000256" key="1">
    <source>
        <dbReference type="ARBA" id="ARBA00010618"/>
    </source>
</evidence>
<keyword evidence="3" id="KW-0687">Ribonucleoprotein</keyword>
<dbReference type="GO" id="GO:0015934">
    <property type="term" value="C:large ribosomal subunit"/>
    <property type="evidence" value="ECO:0007669"/>
    <property type="project" value="UniProtKB-UniRule"/>
</dbReference>
<comment type="caution">
    <text evidence="8">The sequence shown here is derived from an EMBL/GenBank/DDBJ whole genome shotgun (WGS) entry which is preliminary data.</text>
</comment>
<dbReference type="AlphaFoldDB" id="A0A2R6AW08"/>
<reference evidence="8 9" key="1">
    <citation type="submission" date="2017-04" db="EMBL/GenBank/DDBJ databases">
        <title>Novel microbial lineages endemic to geothermal iron-oxide mats fill important gaps in the evolutionary history of Archaea.</title>
        <authorList>
            <person name="Jay Z.J."/>
            <person name="Beam J.P."/>
            <person name="Dlakic M."/>
            <person name="Rusch D.B."/>
            <person name="Kozubal M.A."/>
            <person name="Inskeep W.P."/>
        </authorList>
    </citation>
    <scope>NUCLEOTIDE SEQUENCE [LARGE SCALE GENOMIC DNA]</scope>
    <source>
        <strain evidence="8">OSP_D</strain>
    </source>
</reference>
<comment type="similarity">
    <text evidence="1">Belongs to the universal ribosomal protein uL24 family.</text>
</comment>
<dbReference type="Pfam" id="PF00467">
    <property type="entry name" value="KOW"/>
    <property type="match status" value="1"/>
</dbReference>
<feature type="compositionally biased region" description="Polar residues" evidence="6">
    <location>
        <begin position="149"/>
        <end position="162"/>
    </location>
</feature>
<gene>
    <name evidence="8" type="ORF">B9Q03_06655</name>
</gene>
<feature type="compositionally biased region" description="Basic and acidic residues" evidence="6">
    <location>
        <begin position="168"/>
        <end position="179"/>
    </location>
</feature>
<feature type="domain" description="KOW" evidence="7">
    <location>
        <begin position="44"/>
        <end position="71"/>
    </location>
</feature>
<dbReference type="GO" id="GO:0003735">
    <property type="term" value="F:structural constituent of ribosome"/>
    <property type="evidence" value="ECO:0007669"/>
    <property type="project" value="UniProtKB-UniRule"/>
</dbReference>
<proteinExistence type="inferred from homology"/>
<dbReference type="InterPro" id="IPR005756">
    <property type="entry name" value="Ribosomal_uL24_euk/arc"/>
</dbReference>
<dbReference type="SMART" id="SM00739">
    <property type="entry name" value="KOW"/>
    <property type="match status" value="1"/>
</dbReference>
<dbReference type="Pfam" id="PF16906">
    <property type="entry name" value="Ribosomal_L26"/>
    <property type="match status" value="1"/>
</dbReference>
<dbReference type="SUPFAM" id="SSF50104">
    <property type="entry name" value="Translation proteins SH3-like domain"/>
    <property type="match status" value="1"/>
</dbReference>
<dbReference type="NCBIfam" id="TIGR01080">
    <property type="entry name" value="rplX_A_E"/>
    <property type="match status" value="1"/>
</dbReference>